<evidence type="ECO:0000256" key="3">
    <source>
        <dbReference type="ARBA" id="ARBA00022679"/>
    </source>
</evidence>
<evidence type="ECO:0000256" key="2">
    <source>
        <dbReference type="ARBA" id="ARBA00022603"/>
    </source>
</evidence>
<keyword evidence="2 7" id="KW-0489">Methyltransferase</keyword>
<dbReference type="CDD" id="cd02440">
    <property type="entry name" value="AdoMet_MTases"/>
    <property type="match status" value="1"/>
</dbReference>
<name>A0ABQ3Z3X9_9ACTN</name>
<evidence type="ECO:0000259" key="6">
    <source>
        <dbReference type="Pfam" id="PF07669"/>
    </source>
</evidence>
<dbReference type="GO" id="GO:0032259">
    <property type="term" value="P:methylation"/>
    <property type="evidence" value="ECO:0007669"/>
    <property type="project" value="UniProtKB-KW"/>
</dbReference>
<evidence type="ECO:0000256" key="4">
    <source>
        <dbReference type="ARBA" id="ARBA00022691"/>
    </source>
</evidence>
<dbReference type="Gene3D" id="3.40.50.150">
    <property type="entry name" value="Vaccinia Virus protein VP39"/>
    <property type="match status" value="1"/>
</dbReference>
<evidence type="ECO:0000313" key="8">
    <source>
        <dbReference type="Proteomes" id="UP000637628"/>
    </source>
</evidence>
<gene>
    <name evidence="7" type="ORF">Adu01nite_58950</name>
</gene>
<proteinExistence type="predicted"/>
<dbReference type="PANTHER" id="PTHR33841">
    <property type="entry name" value="DNA METHYLTRANSFERASE YEEA-RELATED"/>
    <property type="match status" value="1"/>
</dbReference>
<keyword evidence="8" id="KW-1185">Reference proteome</keyword>
<dbReference type="GO" id="GO:0008168">
    <property type="term" value="F:methyltransferase activity"/>
    <property type="evidence" value="ECO:0007669"/>
    <property type="project" value="UniProtKB-KW"/>
</dbReference>
<protein>
    <recommendedName>
        <fullName evidence="1">site-specific DNA-methyltransferase (adenine-specific)</fullName>
        <ecNumber evidence="1">2.1.1.72</ecNumber>
    </recommendedName>
</protein>
<dbReference type="PRINTS" id="PR00507">
    <property type="entry name" value="N12N6MTFRASE"/>
</dbReference>
<dbReference type="Pfam" id="PF07669">
    <property type="entry name" value="Eco57I"/>
    <property type="match status" value="1"/>
</dbReference>
<evidence type="ECO:0000313" key="7">
    <source>
        <dbReference type="EMBL" id="GIE04545.1"/>
    </source>
</evidence>
<dbReference type="PANTHER" id="PTHR33841:SF1">
    <property type="entry name" value="DNA METHYLTRANSFERASE A"/>
    <property type="match status" value="1"/>
</dbReference>
<comment type="caution">
    <text evidence="7">The sequence shown here is derived from an EMBL/GenBank/DDBJ whole genome shotgun (WGS) entry which is preliminary data.</text>
</comment>
<dbReference type="Proteomes" id="UP000637628">
    <property type="component" value="Unassembled WGS sequence"/>
</dbReference>
<dbReference type="SUPFAM" id="SSF53335">
    <property type="entry name" value="S-adenosyl-L-methionine-dependent methyltransferases"/>
    <property type="match status" value="1"/>
</dbReference>
<dbReference type="InterPro" id="IPR002052">
    <property type="entry name" value="DNA_methylase_N6_adenine_CS"/>
</dbReference>
<evidence type="ECO:0000256" key="5">
    <source>
        <dbReference type="ARBA" id="ARBA00047942"/>
    </source>
</evidence>
<comment type="catalytic activity">
    <reaction evidence="5">
        <text>a 2'-deoxyadenosine in DNA + S-adenosyl-L-methionine = an N(6)-methyl-2'-deoxyadenosine in DNA + S-adenosyl-L-homocysteine + H(+)</text>
        <dbReference type="Rhea" id="RHEA:15197"/>
        <dbReference type="Rhea" id="RHEA-COMP:12418"/>
        <dbReference type="Rhea" id="RHEA-COMP:12419"/>
        <dbReference type="ChEBI" id="CHEBI:15378"/>
        <dbReference type="ChEBI" id="CHEBI:57856"/>
        <dbReference type="ChEBI" id="CHEBI:59789"/>
        <dbReference type="ChEBI" id="CHEBI:90615"/>
        <dbReference type="ChEBI" id="CHEBI:90616"/>
        <dbReference type="EC" id="2.1.1.72"/>
    </reaction>
</comment>
<keyword evidence="4" id="KW-0949">S-adenosyl-L-methionine</keyword>
<dbReference type="EC" id="2.1.1.72" evidence="1"/>
<dbReference type="PROSITE" id="PS00092">
    <property type="entry name" value="N6_MTASE"/>
    <property type="match status" value="1"/>
</dbReference>
<organism evidence="7 8">
    <name type="scientific">Paractinoplanes durhamensis</name>
    <dbReference type="NCBI Taxonomy" id="113563"/>
    <lineage>
        <taxon>Bacteria</taxon>
        <taxon>Bacillati</taxon>
        <taxon>Actinomycetota</taxon>
        <taxon>Actinomycetes</taxon>
        <taxon>Micromonosporales</taxon>
        <taxon>Micromonosporaceae</taxon>
        <taxon>Paractinoplanes</taxon>
    </lineage>
</organism>
<dbReference type="EMBL" id="BOML01000048">
    <property type="protein sequence ID" value="GIE04545.1"/>
    <property type="molecule type" value="Genomic_DNA"/>
</dbReference>
<accession>A0ABQ3Z3X9</accession>
<reference evidence="7 8" key="1">
    <citation type="submission" date="2021-01" db="EMBL/GenBank/DDBJ databases">
        <title>Whole genome shotgun sequence of Actinoplanes durhamensis NBRC 14914.</title>
        <authorList>
            <person name="Komaki H."/>
            <person name="Tamura T."/>
        </authorList>
    </citation>
    <scope>NUCLEOTIDE SEQUENCE [LARGE SCALE GENOMIC DNA]</scope>
    <source>
        <strain evidence="7 8">NBRC 14914</strain>
    </source>
</reference>
<feature type="domain" description="Type II methyltransferase M.TaqI-like" evidence="6">
    <location>
        <begin position="168"/>
        <end position="266"/>
    </location>
</feature>
<dbReference type="InterPro" id="IPR011639">
    <property type="entry name" value="MethylTrfase_TaqI-like_dom"/>
</dbReference>
<keyword evidence="3" id="KW-0808">Transferase</keyword>
<dbReference type="RefSeq" id="WP_239132778.1">
    <property type="nucleotide sequence ID" value="NZ_BAAATX010000011.1"/>
</dbReference>
<sequence>MFEWAATAAGRTSMPKRRSYTRSTRQSIQLALLDNRELLLSLHAVQPDPLENHGEIFTRRWVVELILDLVGYDPAEDLSDLLIVEPACGHGAFLLPLVERLVKSCEKHDRQISGASKAIRAYDLLPVNVEAARVAVTQLLKAHDVDMPTATRLAKAWITQGDFLLQTHDETAADFVVGNPPYIRLEDVPEARSNAYRSACPTMGGRADIFVGFYERGLRCLKPGGRLGYICADRWMRNAYGKDIRALVAAEYAVEAAISMHDVDAFEEQVAAYPAVTVIRSGEQGPAVIADTNARFGERDATLLAGWFRAGPGDPLHSEAISAAWLGHWFTTQAGWPTGSPDRLALVADLEERFPLLEDTGAKVGIGLASGADQIYVTDDASVAERERMLPMVMRGDLQSGEVRWSRHYLVNPWAADGLVDLTKWPRMAAYLRGHWQTLAGRNVGKRNPGREHRTIDRVIEGLQTRRKLLLADMSSRIWPVLDEGEYYPHHNLYWIHENDSNWDLEVLGGLLLSDIAELFISTYCVRMRGGTLRFQAQYLRRIRVPRFETISPDDRECLRVAFKARDTAAATEIALRLYGVESVPD</sequence>
<dbReference type="InterPro" id="IPR050953">
    <property type="entry name" value="N4_N6_ade-DNA_methylase"/>
</dbReference>
<dbReference type="InterPro" id="IPR029063">
    <property type="entry name" value="SAM-dependent_MTases_sf"/>
</dbReference>
<evidence type="ECO:0000256" key="1">
    <source>
        <dbReference type="ARBA" id="ARBA00011900"/>
    </source>
</evidence>